<organism evidence="7 8">
    <name type="scientific">Salipiger aestuarii</name>
    <dbReference type="NCBI Taxonomy" id="568098"/>
    <lineage>
        <taxon>Bacteria</taxon>
        <taxon>Pseudomonadati</taxon>
        <taxon>Pseudomonadota</taxon>
        <taxon>Alphaproteobacteria</taxon>
        <taxon>Rhodobacterales</taxon>
        <taxon>Roseobacteraceae</taxon>
        <taxon>Salipiger</taxon>
    </lineage>
</organism>
<evidence type="ECO:0000256" key="1">
    <source>
        <dbReference type="ARBA" id="ARBA00001947"/>
    </source>
</evidence>
<dbReference type="InterPro" id="IPR011059">
    <property type="entry name" value="Metal-dep_hydrolase_composite"/>
</dbReference>
<dbReference type="Pfam" id="PF22429">
    <property type="entry name" value="HutF_N"/>
    <property type="match status" value="1"/>
</dbReference>
<comment type="cofactor">
    <cofactor evidence="1">
        <name>Zn(2+)</name>
        <dbReference type="ChEBI" id="CHEBI:29105"/>
    </cofactor>
</comment>
<dbReference type="GO" id="GO:0046872">
    <property type="term" value="F:metal ion binding"/>
    <property type="evidence" value="ECO:0007669"/>
    <property type="project" value="UniProtKB-KW"/>
</dbReference>
<keyword evidence="8" id="KW-1185">Reference proteome</keyword>
<dbReference type="GO" id="GO:0005829">
    <property type="term" value="C:cytosol"/>
    <property type="evidence" value="ECO:0007669"/>
    <property type="project" value="TreeGrafter"/>
</dbReference>
<dbReference type="InterPro" id="IPR010252">
    <property type="entry name" value="HutF"/>
</dbReference>
<dbReference type="AlphaFoldDB" id="A0A327YGS5"/>
<dbReference type="NCBIfam" id="NF006684">
    <property type="entry name" value="PRK09229.1-5"/>
    <property type="match status" value="1"/>
</dbReference>
<dbReference type="Gene3D" id="3.20.20.140">
    <property type="entry name" value="Metal-dependent hydrolases"/>
    <property type="match status" value="1"/>
</dbReference>
<evidence type="ECO:0000256" key="3">
    <source>
        <dbReference type="ARBA" id="ARBA00022801"/>
    </source>
</evidence>
<dbReference type="InterPro" id="IPR006680">
    <property type="entry name" value="Amidohydro-rel"/>
</dbReference>
<protein>
    <submittedName>
        <fullName evidence="7">Formiminoglutamate deiminase</fullName>
    </submittedName>
</protein>
<comment type="caution">
    <text evidence="7">The sequence shown here is derived from an EMBL/GenBank/DDBJ whole genome shotgun (WGS) entry which is preliminary data.</text>
</comment>
<dbReference type="Gene3D" id="2.30.40.10">
    <property type="entry name" value="Urease, subunit C, domain 1"/>
    <property type="match status" value="1"/>
</dbReference>
<dbReference type="NCBIfam" id="NF006681">
    <property type="entry name" value="PRK09229.1-2"/>
    <property type="match status" value="1"/>
</dbReference>
<dbReference type="SUPFAM" id="SSF51556">
    <property type="entry name" value="Metallo-dependent hydrolases"/>
    <property type="match status" value="1"/>
</dbReference>
<dbReference type="RefSeq" id="WP_111549996.1">
    <property type="nucleotide sequence ID" value="NZ_LIQE01000005.1"/>
</dbReference>
<keyword evidence="3" id="KW-0378">Hydrolase</keyword>
<evidence type="ECO:0000256" key="2">
    <source>
        <dbReference type="ARBA" id="ARBA00022723"/>
    </source>
</evidence>
<evidence type="ECO:0000313" key="7">
    <source>
        <dbReference type="EMBL" id="RAK19711.1"/>
    </source>
</evidence>
<feature type="domain" description="Formimidoylglutamate deiminase N-terminal" evidence="6">
    <location>
        <begin position="2"/>
        <end position="37"/>
    </location>
</feature>
<name>A0A327YGS5_9RHOB</name>
<evidence type="ECO:0000256" key="4">
    <source>
        <dbReference type="ARBA" id="ARBA00022833"/>
    </source>
</evidence>
<dbReference type="PANTHER" id="PTHR11271:SF48">
    <property type="entry name" value="AMIDOHYDROLASE-RELATED DOMAIN-CONTAINING PROTEIN"/>
    <property type="match status" value="1"/>
</dbReference>
<feature type="domain" description="Amidohydrolase-related" evidence="5">
    <location>
        <begin position="43"/>
        <end position="411"/>
    </location>
</feature>
<dbReference type="NCBIfam" id="TIGR02022">
    <property type="entry name" value="hutF"/>
    <property type="match status" value="1"/>
</dbReference>
<dbReference type="PANTHER" id="PTHR11271">
    <property type="entry name" value="GUANINE DEAMINASE"/>
    <property type="match status" value="1"/>
</dbReference>
<accession>A0A327YGS5</accession>
<dbReference type="Pfam" id="PF01979">
    <property type="entry name" value="Amidohydro_1"/>
    <property type="match status" value="1"/>
</dbReference>
<gene>
    <name evidence="7" type="ORF">ATI53_100893</name>
</gene>
<dbReference type="EMBL" id="QLMG01000008">
    <property type="protein sequence ID" value="RAK19711.1"/>
    <property type="molecule type" value="Genomic_DNA"/>
</dbReference>
<evidence type="ECO:0000259" key="5">
    <source>
        <dbReference type="Pfam" id="PF01979"/>
    </source>
</evidence>
<dbReference type="InterPro" id="IPR051607">
    <property type="entry name" value="Metallo-dep_hydrolases"/>
</dbReference>
<evidence type="ECO:0000259" key="6">
    <source>
        <dbReference type="Pfam" id="PF22429"/>
    </source>
</evidence>
<sequence length="440" mass="46361">MLIHAKRALLPDGWAKDICVTVQHGVIASVGVGVGHGGGVDALLPGGQNLHSHAFQRGFAGLAETRGPGQDSFWTWRDMMYRFALILDPDDAQAIAEMAYAEMLEAGYTRVGEFHYLHHRPDGAPYDDPAEMSARIFAAARATGIALTHLPVFYAHGGFGRAPASRGQRRFLHDPDAFAGLVARCDAMARPGDVVGYAPHSLRAADASDLAALAQALPGRQVHIHVAEQAKEVDDCLAAYGRRPVERLFDIAAVGPGWCLIHATHLAPSEGARIAGSGAVVGLCPVTEANLGDGIFAAPAFMAEGGVFGIGTDSNIRIRLAEELRMLEYGQRLTARARNVLAGAGSTGTQLYRRVLDGGARALGAPAPAIAPGAPADLVGLSDPLGIGDALADRWIFGSDGAVSDVWVAGRHLVRDGRHADRDRIAARFARAVRRVLAAG</sequence>
<dbReference type="OrthoDB" id="9796020at2"/>
<dbReference type="InterPro" id="IPR032466">
    <property type="entry name" value="Metal_Hydrolase"/>
</dbReference>
<reference evidence="7 8" key="1">
    <citation type="submission" date="2018-06" db="EMBL/GenBank/DDBJ databases">
        <title>Genomic Encyclopedia of Archaeal and Bacterial Type Strains, Phase II (KMG-II): from individual species to whole genera.</title>
        <authorList>
            <person name="Goeker M."/>
        </authorList>
    </citation>
    <scope>NUCLEOTIDE SEQUENCE [LARGE SCALE GENOMIC DNA]</scope>
    <source>
        <strain evidence="7 8">DSM 22011</strain>
    </source>
</reference>
<dbReference type="Proteomes" id="UP000249165">
    <property type="component" value="Unassembled WGS sequence"/>
</dbReference>
<proteinExistence type="predicted"/>
<dbReference type="InterPro" id="IPR055156">
    <property type="entry name" value="HutF-like_N"/>
</dbReference>
<keyword evidence="2" id="KW-0479">Metal-binding</keyword>
<dbReference type="SUPFAM" id="SSF51338">
    <property type="entry name" value="Composite domain of metallo-dependent hydrolases"/>
    <property type="match status" value="1"/>
</dbReference>
<evidence type="ECO:0000313" key="8">
    <source>
        <dbReference type="Proteomes" id="UP000249165"/>
    </source>
</evidence>
<keyword evidence="4" id="KW-0862">Zinc</keyword>
<dbReference type="GO" id="GO:0019239">
    <property type="term" value="F:deaminase activity"/>
    <property type="evidence" value="ECO:0007669"/>
    <property type="project" value="TreeGrafter"/>
</dbReference>